<sequence>MFVRLVNISLRGVTLLSKFFLIFLLARFLEPKDVALYGLMAATIGYSLFALGFDFYTYSTRELLATERKHWAGLLRDQGCFFGIVYLVVLPALSLIFIFGLLPLSMAPWFFILVVLEHLAQELNRLLVAMSRQLLASIVLFLRSGLWAALVVVIFWVSEDLRQLDLVFAGWSLGVAAACLLGASALFRLHGGSLKRNIDWSWIRKGIKVALPLLIATLAIRGVFTLDRYWVQAVANVDVLAAYVLFAGVANAVMSFLDAGVFVFLYPKLISAYHQADRTAFNNGFRQLFIQTLAVTITLSGLAAILIFPLLEWLNRPAYSNNLAVLYWLLLAIFLYAMSMVPHYGMYAMSSDRPIIVSHIMALVIFVILAYWLTGWSSQYGVPLALCGAFLGILIYKTIAYLKLKGRQHWLLAESLVST</sequence>
<keyword evidence="4 6" id="KW-1133">Transmembrane helix</keyword>
<name>A0A5B8SVB2_9GAMM</name>
<dbReference type="Proteomes" id="UP000321272">
    <property type="component" value="Chromosome"/>
</dbReference>
<protein>
    <recommendedName>
        <fullName evidence="9">Oligosaccharide flippase family protein</fullName>
    </recommendedName>
</protein>
<evidence type="ECO:0000256" key="5">
    <source>
        <dbReference type="ARBA" id="ARBA00023136"/>
    </source>
</evidence>
<keyword evidence="2" id="KW-1003">Cell membrane</keyword>
<dbReference type="GO" id="GO:0005886">
    <property type="term" value="C:plasma membrane"/>
    <property type="evidence" value="ECO:0007669"/>
    <property type="project" value="UniProtKB-SubCell"/>
</dbReference>
<feature type="transmembrane region" description="Helical" evidence="6">
    <location>
        <begin position="356"/>
        <end position="374"/>
    </location>
</feature>
<feature type="transmembrane region" description="Helical" evidence="6">
    <location>
        <begin position="209"/>
        <end position="231"/>
    </location>
</feature>
<evidence type="ECO:0000256" key="1">
    <source>
        <dbReference type="ARBA" id="ARBA00004651"/>
    </source>
</evidence>
<evidence type="ECO:0000313" key="7">
    <source>
        <dbReference type="EMBL" id="QEA40909.1"/>
    </source>
</evidence>
<evidence type="ECO:0000256" key="4">
    <source>
        <dbReference type="ARBA" id="ARBA00022989"/>
    </source>
</evidence>
<keyword evidence="5 6" id="KW-0472">Membrane</keyword>
<feature type="transmembrane region" description="Helical" evidence="6">
    <location>
        <begin position="35"/>
        <end position="58"/>
    </location>
</feature>
<reference evidence="7 8" key="1">
    <citation type="submission" date="2019-06" db="EMBL/GenBank/DDBJ databases">
        <title>Genome analyses of bacteria isolated from kimchi.</title>
        <authorList>
            <person name="Lee S."/>
            <person name="Ahn S."/>
            <person name="Roh S."/>
        </authorList>
    </citation>
    <scope>NUCLEOTIDE SEQUENCE [LARGE SCALE GENOMIC DNA]</scope>
    <source>
        <strain evidence="7 8">CBA4606</strain>
    </source>
</reference>
<evidence type="ECO:0008006" key="9">
    <source>
        <dbReference type="Google" id="ProtNLM"/>
    </source>
</evidence>
<organism evidence="7 8">
    <name type="scientific">Pistricoccus aurantiacus</name>
    <dbReference type="NCBI Taxonomy" id="1883414"/>
    <lineage>
        <taxon>Bacteria</taxon>
        <taxon>Pseudomonadati</taxon>
        <taxon>Pseudomonadota</taxon>
        <taxon>Gammaproteobacteria</taxon>
        <taxon>Oceanospirillales</taxon>
        <taxon>Halomonadaceae</taxon>
        <taxon>Pistricoccus</taxon>
    </lineage>
</organism>
<comment type="subcellular location">
    <subcellularLocation>
        <location evidence="1">Cell membrane</location>
        <topology evidence="1">Multi-pass membrane protein</topology>
    </subcellularLocation>
</comment>
<dbReference type="InterPro" id="IPR050833">
    <property type="entry name" value="Poly_Biosynth_Transport"/>
</dbReference>
<dbReference type="EMBL" id="CP042382">
    <property type="protein sequence ID" value="QEA40909.1"/>
    <property type="molecule type" value="Genomic_DNA"/>
</dbReference>
<feature type="transmembrane region" description="Helical" evidence="6">
    <location>
        <begin position="108"/>
        <end position="127"/>
    </location>
</feature>
<evidence type="ECO:0000256" key="3">
    <source>
        <dbReference type="ARBA" id="ARBA00022692"/>
    </source>
</evidence>
<feature type="transmembrane region" description="Helical" evidence="6">
    <location>
        <begin position="380"/>
        <end position="402"/>
    </location>
</feature>
<proteinExistence type="predicted"/>
<dbReference type="OrthoDB" id="8046861at2"/>
<keyword evidence="8" id="KW-1185">Reference proteome</keyword>
<dbReference type="KEGG" id="paur:FGL86_11195"/>
<evidence type="ECO:0000256" key="6">
    <source>
        <dbReference type="SAM" id="Phobius"/>
    </source>
</evidence>
<dbReference type="AlphaFoldDB" id="A0A5B8SVB2"/>
<feature type="transmembrane region" description="Helical" evidence="6">
    <location>
        <begin position="243"/>
        <end position="267"/>
    </location>
</feature>
<feature type="transmembrane region" description="Helical" evidence="6">
    <location>
        <begin position="323"/>
        <end position="344"/>
    </location>
</feature>
<feature type="transmembrane region" description="Helical" evidence="6">
    <location>
        <begin position="79"/>
        <end position="102"/>
    </location>
</feature>
<dbReference type="PANTHER" id="PTHR30250:SF11">
    <property type="entry name" value="O-ANTIGEN TRANSPORTER-RELATED"/>
    <property type="match status" value="1"/>
</dbReference>
<accession>A0A5B8SVB2</accession>
<feature type="transmembrane region" description="Helical" evidence="6">
    <location>
        <begin position="288"/>
        <end position="311"/>
    </location>
</feature>
<evidence type="ECO:0000256" key="2">
    <source>
        <dbReference type="ARBA" id="ARBA00022475"/>
    </source>
</evidence>
<feature type="transmembrane region" description="Helical" evidence="6">
    <location>
        <begin position="12"/>
        <end position="29"/>
    </location>
</feature>
<evidence type="ECO:0000313" key="8">
    <source>
        <dbReference type="Proteomes" id="UP000321272"/>
    </source>
</evidence>
<feature type="transmembrane region" description="Helical" evidence="6">
    <location>
        <begin position="168"/>
        <end position="189"/>
    </location>
</feature>
<dbReference type="PANTHER" id="PTHR30250">
    <property type="entry name" value="PST FAMILY PREDICTED COLANIC ACID TRANSPORTER"/>
    <property type="match status" value="1"/>
</dbReference>
<gene>
    <name evidence="7" type="ORF">FGL86_11195</name>
</gene>
<feature type="transmembrane region" description="Helical" evidence="6">
    <location>
        <begin position="134"/>
        <end position="156"/>
    </location>
</feature>
<keyword evidence="3 6" id="KW-0812">Transmembrane</keyword>